<feature type="signal peptide" evidence="2">
    <location>
        <begin position="1"/>
        <end position="21"/>
    </location>
</feature>
<dbReference type="NCBIfam" id="TIGR02829">
    <property type="entry name" value="spore_III_AE"/>
    <property type="match status" value="1"/>
</dbReference>
<evidence type="ECO:0000256" key="2">
    <source>
        <dbReference type="SAM" id="SignalP"/>
    </source>
</evidence>
<keyword evidence="1" id="KW-0812">Transmembrane</keyword>
<dbReference type="PATRIC" id="fig|36849.3.peg.1484"/>
<feature type="transmembrane region" description="Helical" evidence="1">
    <location>
        <begin position="164"/>
        <end position="186"/>
    </location>
</feature>
<proteinExistence type="predicted"/>
<feature type="transmembrane region" description="Helical" evidence="1">
    <location>
        <begin position="309"/>
        <end position="339"/>
    </location>
</feature>
<reference evidence="3 4" key="1">
    <citation type="submission" date="2015-09" db="EMBL/GenBank/DDBJ databases">
        <title>Genome sequence of Oxobacter pfennigii DSM 3222.</title>
        <authorList>
            <person name="Poehlein A."/>
            <person name="Bengelsdorf F.R."/>
            <person name="Schiel-Bengelsdorf B."/>
            <person name="Duerre P."/>
            <person name="Daniel R."/>
        </authorList>
    </citation>
    <scope>NUCLEOTIDE SEQUENCE [LARGE SCALE GENOMIC DNA]</scope>
    <source>
        <strain evidence="3 4">DSM 3222</strain>
    </source>
</reference>
<dbReference type="STRING" id="36849.OXPF_13970"/>
<keyword evidence="1" id="KW-1133">Transmembrane helix</keyword>
<feature type="transmembrane region" description="Helical" evidence="1">
    <location>
        <begin position="130"/>
        <end position="152"/>
    </location>
</feature>
<evidence type="ECO:0000256" key="1">
    <source>
        <dbReference type="SAM" id="Phobius"/>
    </source>
</evidence>
<feature type="chain" id="PRO_5006154653" evidence="2">
    <location>
        <begin position="22"/>
        <end position="389"/>
    </location>
</feature>
<organism evidence="3 4">
    <name type="scientific">Oxobacter pfennigii</name>
    <dbReference type="NCBI Taxonomy" id="36849"/>
    <lineage>
        <taxon>Bacteria</taxon>
        <taxon>Bacillati</taxon>
        <taxon>Bacillota</taxon>
        <taxon>Clostridia</taxon>
        <taxon>Eubacteriales</taxon>
        <taxon>Clostridiaceae</taxon>
        <taxon>Oxobacter</taxon>
    </lineage>
</organism>
<dbReference type="InterPro" id="IPR014194">
    <property type="entry name" value="Spore_III_AE"/>
</dbReference>
<keyword evidence="4" id="KW-1185">Reference proteome</keyword>
<dbReference type="Pfam" id="PF09546">
    <property type="entry name" value="Spore_III_AE"/>
    <property type="match status" value="1"/>
</dbReference>
<feature type="transmembrane region" description="Helical" evidence="1">
    <location>
        <begin position="280"/>
        <end position="302"/>
    </location>
</feature>
<feature type="transmembrane region" description="Helical" evidence="1">
    <location>
        <begin position="206"/>
        <end position="227"/>
    </location>
</feature>
<feature type="transmembrane region" description="Helical" evidence="1">
    <location>
        <begin position="359"/>
        <end position="380"/>
    </location>
</feature>
<sequence length="389" mass="42410">MKKILVYTIIFWLSASTIAFGITNTNTLDSLYDEQSGQLDTRQIEQYINELNNETSEFLPPLDFKTFINVFKTGEMGYSMEEILMAVVRFFISDVLLNAKLLGQLVVLAIICGVMQNLEKAFNSDSVSSLAYYACYLVLIILVVKSFSLAIGIGKETIGKMVEFMIALIPTLMALLASVGGFASVTVLDPIILASVQFMGNLVQNFILPLIFIISILSIVNNLSDTFQVTKLNSLIKQICVWTLGFSLTIFVGIISIRSTAVKTLDQMTLKTAKYAVDNFIPIVGKALSDAITTIAGYSLVLKDALSTVGLLALILTCIFPLLKIISLIFIYRIAAAIIEPVSDKKIVGCINDVGNSLTLVFASVLCVAIMLFIMVTIMASSGKAAIMM</sequence>
<dbReference type="OrthoDB" id="1706761at2"/>
<dbReference type="AlphaFoldDB" id="A0A0P8YYP8"/>
<protein>
    <submittedName>
        <fullName evidence="3">Stage III sporulation protein AE</fullName>
    </submittedName>
</protein>
<comment type="caution">
    <text evidence="3">The sequence shown here is derived from an EMBL/GenBank/DDBJ whole genome shotgun (WGS) entry which is preliminary data.</text>
</comment>
<dbReference type="Proteomes" id="UP000050326">
    <property type="component" value="Unassembled WGS sequence"/>
</dbReference>
<evidence type="ECO:0000313" key="3">
    <source>
        <dbReference type="EMBL" id="KPU44919.1"/>
    </source>
</evidence>
<evidence type="ECO:0000313" key="4">
    <source>
        <dbReference type="Proteomes" id="UP000050326"/>
    </source>
</evidence>
<keyword evidence="2" id="KW-0732">Signal</keyword>
<dbReference type="RefSeq" id="WP_054874471.1">
    <property type="nucleotide sequence ID" value="NZ_LKET01000028.1"/>
</dbReference>
<feature type="transmembrane region" description="Helical" evidence="1">
    <location>
        <begin position="99"/>
        <end position="118"/>
    </location>
</feature>
<gene>
    <name evidence="3" type="primary">spoIIIAE</name>
    <name evidence="3" type="ORF">OXPF_13970</name>
</gene>
<feature type="transmembrane region" description="Helical" evidence="1">
    <location>
        <begin position="239"/>
        <end position="260"/>
    </location>
</feature>
<name>A0A0P8YYP8_9CLOT</name>
<accession>A0A0P8YYP8</accession>
<keyword evidence="1" id="KW-0472">Membrane</keyword>
<dbReference type="EMBL" id="LKET01000028">
    <property type="protein sequence ID" value="KPU44919.1"/>
    <property type="molecule type" value="Genomic_DNA"/>
</dbReference>